<dbReference type="Proteomes" id="UP000019402">
    <property type="component" value="Unassembled WGS sequence"/>
</dbReference>
<evidence type="ECO:0000313" key="2">
    <source>
        <dbReference type="Proteomes" id="UP000019402"/>
    </source>
</evidence>
<dbReference type="InterPro" id="IPR037171">
    <property type="entry name" value="NagB/RpiA_transferase-like"/>
</dbReference>
<dbReference type="InterPro" id="IPR052960">
    <property type="entry name" value="GlcN6P_deaminase-like"/>
</dbReference>
<dbReference type="PANTHER" id="PTHR42892">
    <property type="entry name" value="GLUCOSAMINE-6-PHOSPHATE DEAMINASE-LIKE PROTEIN BT_0258-RELATED"/>
    <property type="match status" value="1"/>
</dbReference>
<evidence type="ECO:0000313" key="1">
    <source>
        <dbReference type="EMBL" id="GAF01556.1"/>
    </source>
</evidence>
<dbReference type="PROSITE" id="PS01161">
    <property type="entry name" value="GLC_GALNAC_ISOMERASE"/>
    <property type="match status" value="1"/>
</dbReference>
<dbReference type="RefSeq" id="WP_235207933.1">
    <property type="nucleotide sequence ID" value="NZ_BAMD01000001.1"/>
</dbReference>
<dbReference type="EMBL" id="BAMD01000001">
    <property type="protein sequence ID" value="GAF01556.1"/>
    <property type="molecule type" value="Genomic_DNA"/>
</dbReference>
<dbReference type="GO" id="GO:0006044">
    <property type="term" value="P:N-acetylglucosamine metabolic process"/>
    <property type="evidence" value="ECO:0007669"/>
    <property type="project" value="InterPro"/>
</dbReference>
<dbReference type="InterPro" id="IPR018321">
    <property type="entry name" value="Glucosamine6P_isomerase_CS"/>
</dbReference>
<dbReference type="Gene3D" id="3.40.50.1360">
    <property type="match status" value="1"/>
</dbReference>
<comment type="caution">
    <text evidence="1">The sequence shown here is derived from an EMBL/GenBank/DDBJ whole genome shotgun (WGS) entry which is preliminary data.</text>
</comment>
<dbReference type="SUPFAM" id="SSF100950">
    <property type="entry name" value="NagB/RpiA/CoA transferase-like"/>
    <property type="match status" value="1"/>
</dbReference>
<keyword evidence="2" id="KW-1185">Reference proteome</keyword>
<name>W7YB02_9BACT</name>
<proteinExistence type="predicted"/>
<protein>
    <submittedName>
        <fullName evidence="1">Glucosamine-6-phosphate deaminase 1</fullName>
    </submittedName>
</protein>
<dbReference type="GO" id="GO:0004342">
    <property type="term" value="F:glucosamine-6-phosphate deaminase activity"/>
    <property type="evidence" value="ECO:0007669"/>
    <property type="project" value="InterPro"/>
</dbReference>
<dbReference type="AlphaFoldDB" id="W7YB02"/>
<organism evidence="1 2">
    <name type="scientific">Saccharicrinis fermentans DSM 9555 = JCM 21142</name>
    <dbReference type="NCBI Taxonomy" id="869213"/>
    <lineage>
        <taxon>Bacteria</taxon>
        <taxon>Pseudomonadati</taxon>
        <taxon>Bacteroidota</taxon>
        <taxon>Bacteroidia</taxon>
        <taxon>Marinilabiliales</taxon>
        <taxon>Marinilabiliaceae</taxon>
        <taxon>Saccharicrinis</taxon>
    </lineage>
</organism>
<dbReference type="eggNOG" id="COG0363">
    <property type="taxonomic scope" value="Bacteria"/>
</dbReference>
<accession>W7YB02</accession>
<sequence length="324" mass="36620">MVTRFSPVEELFFHKSGVKKTSTKIPYITVDNFPQLGMFTAFRFLEWVADNPEGVISLPTGKTPEYFIRWTQYLLENWNNAKGKKIREEHGLKIDKKPDLSKLHFVQIDEFYPVSSSQKNSFYHYVNEFYIKGFGLDPDRALLINCDQIPLVDGKKFAEVFPDSIVDLSLRYREAKSKKEKEQQDSIFMIDDWCVKYERKIREKGGIGFFLGGIGPDGHIAFNTRGSDHFSTTRLTGTNFETQAQAAGDLGGIEVSRNRLVITIGLESITYNKEAVAILFAAGEAKAPVVKNALESELSVLYPATVLQLCRIVSSILPKVLVLS</sequence>
<dbReference type="PANTHER" id="PTHR42892:SF1">
    <property type="entry name" value="GLUCOSAMINE-6-PHOSPHATE ISOMERASE"/>
    <property type="match status" value="1"/>
</dbReference>
<reference evidence="1 2" key="1">
    <citation type="journal article" date="2014" name="Genome Announc.">
        <title>Draft Genome Sequence of Cytophaga fermentans JCM 21142T, a Facultative Anaerobe Isolated from Marine Mud.</title>
        <authorList>
            <person name="Starns D."/>
            <person name="Oshima K."/>
            <person name="Suda W."/>
            <person name="Iino T."/>
            <person name="Yuki M."/>
            <person name="Inoue J."/>
            <person name="Kitamura K."/>
            <person name="Iida T."/>
            <person name="Darby A."/>
            <person name="Hattori M."/>
            <person name="Ohkuma M."/>
        </authorList>
    </citation>
    <scope>NUCLEOTIDE SEQUENCE [LARGE SCALE GENOMIC DNA]</scope>
    <source>
        <strain evidence="1 2">JCM 21142</strain>
    </source>
</reference>
<gene>
    <name evidence="1" type="ORF">JCM21142_168</name>
</gene>